<comment type="similarity">
    <text evidence="1">Belongs to the peptidase S33 family.</text>
</comment>
<dbReference type="PANTHER" id="PTHR21661:SF35">
    <property type="entry name" value="EPOXIDE HYDROLASE"/>
    <property type="match status" value="1"/>
</dbReference>
<evidence type="ECO:0000313" key="6">
    <source>
        <dbReference type="Proteomes" id="UP001205740"/>
    </source>
</evidence>
<dbReference type="Gene3D" id="3.40.50.1820">
    <property type="entry name" value="alpha/beta hydrolase"/>
    <property type="match status" value="1"/>
</dbReference>
<accession>A0ABT1GXZ6</accession>
<name>A0ABT1GXZ6_9NOCA</name>
<comment type="caution">
    <text evidence="5">The sequence shown here is derived from an EMBL/GenBank/DDBJ whole genome shotgun (WGS) entry which is preliminary data.</text>
</comment>
<evidence type="ECO:0000313" key="5">
    <source>
        <dbReference type="EMBL" id="MCP2159417.1"/>
    </source>
</evidence>
<proteinExistence type="inferred from homology"/>
<keyword evidence="2" id="KW-0058">Aromatic hydrocarbons catabolism</keyword>
<dbReference type="Proteomes" id="UP001205740">
    <property type="component" value="Unassembled WGS sequence"/>
</dbReference>
<dbReference type="PANTHER" id="PTHR21661">
    <property type="entry name" value="EPOXIDE HYDROLASE 1-RELATED"/>
    <property type="match status" value="1"/>
</dbReference>
<keyword evidence="6" id="KW-1185">Reference proteome</keyword>
<evidence type="ECO:0000259" key="4">
    <source>
        <dbReference type="Pfam" id="PF06441"/>
    </source>
</evidence>
<dbReference type="RefSeq" id="WP_253652988.1">
    <property type="nucleotide sequence ID" value="NZ_BAAAOE010000004.1"/>
</dbReference>
<feature type="domain" description="Epoxide hydrolase N-terminal" evidence="4">
    <location>
        <begin position="8"/>
        <end position="118"/>
    </location>
</feature>
<dbReference type="InterPro" id="IPR016292">
    <property type="entry name" value="Epoxide_hydrolase"/>
</dbReference>
<sequence length="381" mass="42941">MSALDDAVTPFRIDVPQADLDDLADRLGRTRWAEPETVDDTSQGVPEAFLRRLVDHWLHGYDWRRIERRLNELPQFRVTVRGGGDDALAVHVIHVRSQRPDATPLLMTHGWPGSVLEFLDVIEPLTAPAADQPAFHLVLPTLPGFGFSDKPTSTGWGVGRIARAWAELMATLGYERYAAQGGDWGSIVTSALGAVDTEHLTGIHLNMPLAQPDRDDEPTEAEQEIIAHLRRHRREKTGYMKEQSTRPQTIGYSLVDSPVGLAAWIVEKFWDWTDHDGDPTSILTPDQMLDAVMMYWLPATGASSARLYWEAPRSSWQSDIGVPVGISMFPKEINRTSERWARKHYPSLTYWNELSRGGHFAALEQPTSFVDEIRSWSRTLD</sequence>
<dbReference type="Pfam" id="PF06441">
    <property type="entry name" value="EHN"/>
    <property type="match status" value="1"/>
</dbReference>
<dbReference type="InterPro" id="IPR029058">
    <property type="entry name" value="AB_hydrolase_fold"/>
</dbReference>
<protein>
    <submittedName>
        <fullName evidence="5">Pimeloyl-ACP methyl ester carboxylesterase</fullName>
    </submittedName>
</protein>
<keyword evidence="3" id="KW-0378">Hydrolase</keyword>
<dbReference type="InterPro" id="IPR010497">
    <property type="entry name" value="Epoxide_hydro_N"/>
</dbReference>
<reference evidence="5 6" key="1">
    <citation type="submission" date="2022-06" db="EMBL/GenBank/DDBJ databases">
        <title>Genomic Encyclopedia of Archaeal and Bacterial Type Strains, Phase II (KMG-II): from individual species to whole genera.</title>
        <authorList>
            <person name="Goeker M."/>
        </authorList>
    </citation>
    <scope>NUCLEOTIDE SEQUENCE [LARGE SCALE GENOMIC DNA]</scope>
    <source>
        <strain evidence="5 6">DSM 45037</strain>
    </source>
</reference>
<dbReference type="SUPFAM" id="SSF53474">
    <property type="entry name" value="alpha/beta-Hydrolases"/>
    <property type="match status" value="1"/>
</dbReference>
<organism evidence="5 6">
    <name type="scientific">Williamsia serinedens</name>
    <dbReference type="NCBI Taxonomy" id="391736"/>
    <lineage>
        <taxon>Bacteria</taxon>
        <taxon>Bacillati</taxon>
        <taxon>Actinomycetota</taxon>
        <taxon>Actinomycetes</taxon>
        <taxon>Mycobacteriales</taxon>
        <taxon>Nocardiaceae</taxon>
        <taxon>Williamsia</taxon>
    </lineage>
</organism>
<gene>
    <name evidence="5" type="ORF">LX12_000581</name>
</gene>
<dbReference type="PIRSF" id="PIRSF001112">
    <property type="entry name" value="Epoxide_hydrolase"/>
    <property type="match status" value="1"/>
</dbReference>
<evidence type="ECO:0000256" key="3">
    <source>
        <dbReference type="ARBA" id="ARBA00022801"/>
    </source>
</evidence>
<dbReference type="InterPro" id="IPR000639">
    <property type="entry name" value="Epox_hydrolase-like"/>
</dbReference>
<evidence type="ECO:0000256" key="2">
    <source>
        <dbReference type="ARBA" id="ARBA00022797"/>
    </source>
</evidence>
<dbReference type="EMBL" id="JAMTCG010000001">
    <property type="protein sequence ID" value="MCP2159417.1"/>
    <property type="molecule type" value="Genomic_DNA"/>
</dbReference>
<dbReference type="PRINTS" id="PR00412">
    <property type="entry name" value="EPOXHYDRLASE"/>
</dbReference>
<evidence type="ECO:0000256" key="1">
    <source>
        <dbReference type="ARBA" id="ARBA00010088"/>
    </source>
</evidence>